<dbReference type="PANTHER" id="PTHR20883">
    <property type="entry name" value="PHYTANOYL-COA DIOXYGENASE DOMAIN CONTAINING 1"/>
    <property type="match status" value="1"/>
</dbReference>
<dbReference type="Proteomes" id="UP000503308">
    <property type="component" value="Chromosome"/>
</dbReference>
<evidence type="ECO:0000256" key="1">
    <source>
        <dbReference type="ARBA" id="ARBA00001954"/>
    </source>
</evidence>
<proteinExistence type="predicted"/>
<keyword evidence="2" id="KW-0223">Dioxygenase</keyword>
<dbReference type="SUPFAM" id="SSF51197">
    <property type="entry name" value="Clavaminate synthase-like"/>
    <property type="match status" value="1"/>
</dbReference>
<dbReference type="GO" id="GO:0005506">
    <property type="term" value="F:iron ion binding"/>
    <property type="evidence" value="ECO:0007669"/>
    <property type="project" value="UniProtKB-ARBA"/>
</dbReference>
<keyword evidence="2" id="KW-0560">Oxidoreductase</keyword>
<gene>
    <name evidence="2" type="ORF">G3256_01660</name>
</gene>
<dbReference type="AlphaFoldDB" id="A0A858SMA1"/>
<reference evidence="2 3" key="1">
    <citation type="submission" date="2020-02" db="EMBL/GenBank/DDBJ databases">
        <title>Genome sequence of Roseobacter ponti.</title>
        <authorList>
            <person name="Hollensteiner J."/>
            <person name="Schneider D."/>
            <person name="Poehlein A."/>
            <person name="Daniel R."/>
        </authorList>
    </citation>
    <scope>NUCLEOTIDE SEQUENCE [LARGE SCALE GENOMIC DNA]</scope>
    <source>
        <strain evidence="2 3">DSM 106830</strain>
    </source>
</reference>
<evidence type="ECO:0000313" key="2">
    <source>
        <dbReference type="EMBL" id="QJF49964.1"/>
    </source>
</evidence>
<accession>A0A858SMA1</accession>
<organism evidence="2 3">
    <name type="scientific">Roseobacter ponti</name>
    <dbReference type="NCBI Taxonomy" id="1891787"/>
    <lineage>
        <taxon>Bacteria</taxon>
        <taxon>Pseudomonadati</taxon>
        <taxon>Pseudomonadota</taxon>
        <taxon>Alphaproteobacteria</taxon>
        <taxon>Rhodobacterales</taxon>
        <taxon>Roseobacteraceae</taxon>
        <taxon>Roseobacter</taxon>
    </lineage>
</organism>
<dbReference type="InterPro" id="IPR008775">
    <property type="entry name" value="Phytyl_CoA_dOase-like"/>
</dbReference>
<dbReference type="Pfam" id="PF05721">
    <property type="entry name" value="PhyH"/>
    <property type="match status" value="1"/>
</dbReference>
<dbReference type="EMBL" id="CP048788">
    <property type="protein sequence ID" value="QJF49964.1"/>
    <property type="molecule type" value="Genomic_DNA"/>
</dbReference>
<keyword evidence="3" id="KW-1185">Reference proteome</keyword>
<dbReference type="GO" id="GO:0016706">
    <property type="term" value="F:2-oxoglutarate-dependent dioxygenase activity"/>
    <property type="evidence" value="ECO:0007669"/>
    <property type="project" value="UniProtKB-ARBA"/>
</dbReference>
<comment type="cofactor">
    <cofactor evidence="1">
        <name>Fe(2+)</name>
        <dbReference type="ChEBI" id="CHEBI:29033"/>
    </cofactor>
</comment>
<evidence type="ECO:0000313" key="3">
    <source>
        <dbReference type="Proteomes" id="UP000503308"/>
    </source>
</evidence>
<dbReference type="KEGG" id="rpon:G3256_01660"/>
<dbReference type="RefSeq" id="WP_169639190.1">
    <property type="nucleotide sequence ID" value="NZ_CP048788.1"/>
</dbReference>
<name>A0A858SMA1_9RHOB</name>
<protein>
    <submittedName>
        <fullName evidence="2">Phytanoyl-CoA dioxygenase family protein</fullName>
    </submittedName>
</protein>
<dbReference type="Gene3D" id="2.60.120.620">
    <property type="entry name" value="q2cbj1_9rhob like domain"/>
    <property type="match status" value="1"/>
</dbReference>
<dbReference type="PANTHER" id="PTHR20883:SF48">
    <property type="entry name" value="ECTOINE DIOXYGENASE"/>
    <property type="match status" value="1"/>
</dbReference>
<sequence length="316" mass="35712">MLTHEQIQSFRTDGYLVVPDVVPKVTRDAVKDEYEGLLDQLCARWHAEGRITTPPDRLESFWDKLQVGYDAGCDWFQPMDISLPGEEITPDTPMHFGPAVFDLLRCEEILDIVQSLIGPEITSNPIQHVRIKPPARTLKGDEIRAHITATDWHQDRGVGHAEADQTDMITVWIAMTDATLENGCLQVIPEAADRMLPHCPRVQTAIADDFIDEAAAVPLPVPAGGVVLFHPLTPHASRVNRTDGFRWSFDLRYNVTGQPTGRAHFPEFIARSAAAPETMLTDWRRWRFMWEDARATLSQEPHIPIHRWQSDAPFCA</sequence>